<evidence type="ECO:0000256" key="1">
    <source>
        <dbReference type="SAM" id="MobiDB-lite"/>
    </source>
</evidence>
<sequence>MNAKNSLNHSLNARMFHKVLHVSSLGRIQSSEHTPISPHSTRKHLIEKFSDDKSTKPHPVIASASPE</sequence>
<organism evidence="2 3">
    <name type="scientific">Tuber borchii</name>
    <name type="common">White truffle</name>
    <dbReference type="NCBI Taxonomy" id="42251"/>
    <lineage>
        <taxon>Eukaryota</taxon>
        <taxon>Fungi</taxon>
        <taxon>Dikarya</taxon>
        <taxon>Ascomycota</taxon>
        <taxon>Pezizomycotina</taxon>
        <taxon>Pezizomycetes</taxon>
        <taxon>Pezizales</taxon>
        <taxon>Tuberaceae</taxon>
        <taxon>Tuber</taxon>
    </lineage>
</organism>
<gene>
    <name evidence="2" type="ORF">B9Z19DRAFT_1085669</name>
</gene>
<name>A0A2T6ZQD4_TUBBO</name>
<keyword evidence="3" id="KW-1185">Reference proteome</keyword>
<dbReference type="EMBL" id="NESQ01000144">
    <property type="protein sequence ID" value="PUU77693.1"/>
    <property type="molecule type" value="Genomic_DNA"/>
</dbReference>
<comment type="caution">
    <text evidence="2">The sequence shown here is derived from an EMBL/GenBank/DDBJ whole genome shotgun (WGS) entry which is preliminary data.</text>
</comment>
<evidence type="ECO:0000313" key="2">
    <source>
        <dbReference type="EMBL" id="PUU77693.1"/>
    </source>
</evidence>
<accession>A0A2T6ZQD4</accession>
<feature type="region of interest" description="Disordered" evidence="1">
    <location>
        <begin position="28"/>
        <end position="67"/>
    </location>
</feature>
<dbReference type="AlphaFoldDB" id="A0A2T6ZQD4"/>
<feature type="compositionally biased region" description="Polar residues" evidence="1">
    <location>
        <begin position="28"/>
        <end position="39"/>
    </location>
</feature>
<protein>
    <submittedName>
        <fullName evidence="2">Uncharacterized protein</fullName>
    </submittedName>
</protein>
<feature type="compositionally biased region" description="Basic and acidic residues" evidence="1">
    <location>
        <begin position="44"/>
        <end position="55"/>
    </location>
</feature>
<reference evidence="2 3" key="1">
    <citation type="submission" date="2017-04" db="EMBL/GenBank/DDBJ databases">
        <title>Draft genome sequence of Tuber borchii Vittad., a whitish edible truffle.</title>
        <authorList>
            <consortium name="DOE Joint Genome Institute"/>
            <person name="Murat C."/>
            <person name="Kuo A."/>
            <person name="Barry K.W."/>
            <person name="Clum A."/>
            <person name="Dockter R.B."/>
            <person name="Fauchery L."/>
            <person name="Iotti M."/>
            <person name="Kohler A."/>
            <person name="Labutti K."/>
            <person name="Lindquist E.A."/>
            <person name="Lipzen A."/>
            <person name="Ohm R.A."/>
            <person name="Wang M."/>
            <person name="Grigoriev I.V."/>
            <person name="Zambonelli A."/>
            <person name="Martin F.M."/>
        </authorList>
    </citation>
    <scope>NUCLEOTIDE SEQUENCE [LARGE SCALE GENOMIC DNA]</scope>
    <source>
        <strain evidence="2 3">Tbo3840</strain>
    </source>
</reference>
<dbReference type="Proteomes" id="UP000244722">
    <property type="component" value="Unassembled WGS sequence"/>
</dbReference>
<proteinExistence type="predicted"/>
<evidence type="ECO:0000313" key="3">
    <source>
        <dbReference type="Proteomes" id="UP000244722"/>
    </source>
</evidence>